<evidence type="ECO:0000256" key="6">
    <source>
        <dbReference type="ARBA" id="ARBA00023163"/>
    </source>
</evidence>
<comment type="caution">
    <text evidence="9">The sequence shown here is derived from an EMBL/GenBank/DDBJ whole genome shotgun (WGS) entry which is preliminary data.</text>
</comment>
<evidence type="ECO:0000313" key="9">
    <source>
        <dbReference type="EMBL" id="KIA77394.1"/>
    </source>
</evidence>
<dbReference type="GO" id="GO:0005829">
    <property type="term" value="C:cytosol"/>
    <property type="evidence" value="ECO:0007669"/>
    <property type="project" value="TreeGrafter"/>
</dbReference>
<keyword evidence="6 7" id="KW-0804">Transcription</keyword>
<dbReference type="GO" id="GO:0003700">
    <property type="term" value="F:DNA-binding transcription factor activity"/>
    <property type="evidence" value="ECO:0007669"/>
    <property type="project" value="InterPro"/>
</dbReference>
<dbReference type="Pfam" id="PF14520">
    <property type="entry name" value="HHH_5"/>
    <property type="match status" value="1"/>
</dbReference>
<dbReference type="EMBL" id="JSAM01000079">
    <property type="protein sequence ID" value="KIA77394.1"/>
    <property type="molecule type" value="Genomic_DNA"/>
</dbReference>
<dbReference type="InterPro" id="IPR025249">
    <property type="entry name" value="TF_NusA_KH_1st"/>
</dbReference>
<keyword evidence="1 7" id="KW-0806">Transcription termination</keyword>
<reference evidence="9 10" key="1">
    <citation type="journal article" date="2014" name="Mol. Biol. Evol.">
        <title>Massive expansion of Ubiquitination-related gene families within the Chlamydiae.</title>
        <authorList>
            <person name="Domman D."/>
            <person name="Collingro A."/>
            <person name="Lagkouvardos I."/>
            <person name="Gehre L."/>
            <person name="Weinmaier T."/>
            <person name="Rattei T."/>
            <person name="Subtil A."/>
            <person name="Horn M."/>
        </authorList>
    </citation>
    <scope>NUCLEOTIDE SEQUENCE [LARGE SCALE GENOMIC DNA]</scope>
    <source>
        <strain evidence="9 10">OEW1</strain>
    </source>
</reference>
<dbReference type="InterPro" id="IPR030842">
    <property type="entry name" value="TF_NusA_bacterial"/>
</dbReference>
<dbReference type="CDD" id="cd02134">
    <property type="entry name" value="KH-II_NusA_rpt1"/>
    <property type="match status" value="1"/>
</dbReference>
<dbReference type="Gene3D" id="3.30.1480.10">
    <property type="entry name" value="NusA, N-terminal domain"/>
    <property type="match status" value="1"/>
</dbReference>
<dbReference type="GO" id="GO:0006353">
    <property type="term" value="P:DNA-templated transcription termination"/>
    <property type="evidence" value="ECO:0007669"/>
    <property type="project" value="UniProtKB-UniRule"/>
</dbReference>
<dbReference type="Pfam" id="PF08529">
    <property type="entry name" value="NusA_N"/>
    <property type="match status" value="1"/>
</dbReference>
<evidence type="ECO:0000256" key="3">
    <source>
        <dbReference type="ARBA" id="ARBA00022814"/>
    </source>
</evidence>
<dbReference type="PANTHER" id="PTHR22648:SF0">
    <property type="entry name" value="TRANSCRIPTION TERMINATION_ANTITERMINATION PROTEIN NUSA"/>
    <property type="match status" value="1"/>
</dbReference>
<name>A0A0C1ELU6_9BACT</name>
<dbReference type="InterPro" id="IPR058582">
    <property type="entry name" value="KH_NusA_2nd"/>
</dbReference>
<dbReference type="HAMAP" id="MF_00945_B">
    <property type="entry name" value="NusA_B"/>
    <property type="match status" value="1"/>
</dbReference>
<dbReference type="AlphaFoldDB" id="A0A0C1ELU6"/>
<evidence type="ECO:0000313" key="10">
    <source>
        <dbReference type="Proteomes" id="UP000031307"/>
    </source>
</evidence>
<organism evidence="9 10">
    <name type="scientific">Parachlamydia acanthamoebae</name>
    <dbReference type="NCBI Taxonomy" id="83552"/>
    <lineage>
        <taxon>Bacteria</taxon>
        <taxon>Pseudomonadati</taxon>
        <taxon>Chlamydiota</taxon>
        <taxon>Chlamydiia</taxon>
        <taxon>Parachlamydiales</taxon>
        <taxon>Parachlamydiaceae</taxon>
        <taxon>Parachlamydia</taxon>
    </lineage>
</organism>
<dbReference type="InterPro" id="IPR012340">
    <property type="entry name" value="NA-bd_OB-fold"/>
</dbReference>
<dbReference type="InterPro" id="IPR036555">
    <property type="entry name" value="NusA_N_sf"/>
</dbReference>
<dbReference type="InterPro" id="IPR015946">
    <property type="entry name" value="KH_dom-like_a/b"/>
</dbReference>
<sequence>MIHQWYKDSELCATEVRGKNMNKDLIAIFEYLEREKGIKRNIVVAAIEESLRAAAKKSISGASNVTVTINPKSGNIDVYCEKEIVEEVEVEAQEISLQDAREIDPDCEIGQFIDVVATPKDFGRIAAQKARQIITQKLRNAERDVIYEEYRHRTNELISGTIKRFVRGSNVVIDLGKVEAIMPTKHYPKTEKYHVGEKVLALLYEVNETENGGAEVVLSRSHPEFVKQLMMQEVPELNDGIVVIDRIVREAGYRTKMTVRSTDSKIDPVGSCVGMRGIRVKNVVRELNNEKIDIIPYSQDPVELLQNALDPIEIRKVSVNEDDKTISIVVDDADFAAVIGKKGMNARLNSQLIGYELEVQRMAEYNHAMAVERSELATSQEPWLDKPLKNIEGVNTLIFEHLIAEGYSTPRAILTAAPEKLATVPGISIELADKILEQIRKQRT</sequence>
<dbReference type="SUPFAM" id="SSF54814">
    <property type="entry name" value="Prokaryotic type KH domain (KH-domain type II)"/>
    <property type="match status" value="2"/>
</dbReference>
<evidence type="ECO:0000256" key="5">
    <source>
        <dbReference type="ARBA" id="ARBA00023015"/>
    </source>
</evidence>
<dbReference type="SUPFAM" id="SSF69705">
    <property type="entry name" value="Transcription factor NusA, N-terminal domain"/>
    <property type="match status" value="1"/>
</dbReference>
<keyword evidence="4 7" id="KW-0694">RNA-binding</keyword>
<dbReference type="SMART" id="SM00316">
    <property type="entry name" value="S1"/>
    <property type="match status" value="1"/>
</dbReference>
<evidence type="ECO:0000256" key="1">
    <source>
        <dbReference type="ARBA" id="ARBA00022472"/>
    </source>
</evidence>
<dbReference type="NCBIfam" id="TIGR01953">
    <property type="entry name" value="NusA"/>
    <property type="match status" value="1"/>
</dbReference>
<dbReference type="FunFam" id="3.30.1480.10:FF:000002">
    <property type="entry name" value="Transcription termination/antitermination protein NusA"/>
    <property type="match status" value="1"/>
</dbReference>
<evidence type="ECO:0000259" key="8">
    <source>
        <dbReference type="PROSITE" id="PS50126"/>
    </source>
</evidence>
<proteinExistence type="inferred from homology"/>
<comment type="subcellular location">
    <subcellularLocation>
        <location evidence="7">Cytoplasm</location>
    </subcellularLocation>
</comment>
<dbReference type="Gene3D" id="3.30.300.20">
    <property type="match status" value="2"/>
</dbReference>
<dbReference type="CDD" id="cd22529">
    <property type="entry name" value="KH-II_NusA_rpt2"/>
    <property type="match status" value="1"/>
</dbReference>
<dbReference type="Gene3D" id="2.40.50.140">
    <property type="entry name" value="Nucleic acid-binding proteins"/>
    <property type="match status" value="1"/>
</dbReference>
<gene>
    <name evidence="7 9" type="primary">nusA</name>
    <name evidence="9" type="ORF">DB43_GJ00110</name>
</gene>
<dbReference type="InterPro" id="IPR010213">
    <property type="entry name" value="TF_NusA"/>
</dbReference>
<dbReference type="SUPFAM" id="SSF47794">
    <property type="entry name" value="Rad51 N-terminal domain-like"/>
    <property type="match status" value="1"/>
</dbReference>
<comment type="subunit">
    <text evidence="7">Monomer. Binds directly to the core enzyme of the DNA-dependent RNA polymerase and to nascent RNA.</text>
</comment>
<dbReference type="FunFam" id="3.30.300.20:FF:000002">
    <property type="entry name" value="Transcription termination/antitermination protein NusA"/>
    <property type="match status" value="1"/>
</dbReference>
<dbReference type="PROSITE" id="PS50126">
    <property type="entry name" value="S1"/>
    <property type="match status" value="1"/>
</dbReference>
<keyword evidence="3 7" id="KW-0889">Transcription antitermination</keyword>
<dbReference type="PATRIC" id="fig|83552.4.peg.1456"/>
<feature type="domain" description="S1 motif" evidence="8">
    <location>
        <begin position="155"/>
        <end position="221"/>
    </location>
</feature>
<dbReference type="Proteomes" id="UP000031307">
    <property type="component" value="Unassembled WGS sequence"/>
</dbReference>
<accession>A0A0C1ELU6</accession>
<keyword evidence="5 7" id="KW-0805">Transcription regulation</keyword>
<evidence type="ECO:0000256" key="7">
    <source>
        <dbReference type="HAMAP-Rule" id="MF_00945"/>
    </source>
</evidence>
<protein>
    <recommendedName>
        <fullName evidence="7">Transcription termination/antitermination protein NusA</fullName>
    </recommendedName>
</protein>
<dbReference type="GO" id="GO:0003723">
    <property type="term" value="F:RNA binding"/>
    <property type="evidence" value="ECO:0007669"/>
    <property type="project" value="UniProtKB-UniRule"/>
</dbReference>
<dbReference type="InterPro" id="IPR009019">
    <property type="entry name" value="KH_sf_prok-type"/>
</dbReference>
<dbReference type="InterPro" id="IPR013735">
    <property type="entry name" value="TF_NusA_N"/>
</dbReference>
<dbReference type="InterPro" id="IPR003029">
    <property type="entry name" value="S1_domain"/>
</dbReference>
<dbReference type="Gene3D" id="1.10.150.20">
    <property type="entry name" value="5' to 3' exonuclease, C-terminal subdomain"/>
    <property type="match status" value="1"/>
</dbReference>
<dbReference type="InterPro" id="IPR010995">
    <property type="entry name" value="DNA_repair_Rad51/TF_NusA_a-hlx"/>
</dbReference>
<comment type="similarity">
    <text evidence="7">Belongs to the NusA family.</text>
</comment>
<dbReference type="GO" id="GO:0031564">
    <property type="term" value="P:transcription antitermination"/>
    <property type="evidence" value="ECO:0007669"/>
    <property type="project" value="UniProtKB-UniRule"/>
</dbReference>
<keyword evidence="2 7" id="KW-0963">Cytoplasm</keyword>
<dbReference type="CDD" id="cd04455">
    <property type="entry name" value="S1_NusA"/>
    <property type="match status" value="1"/>
</dbReference>
<evidence type="ECO:0000256" key="2">
    <source>
        <dbReference type="ARBA" id="ARBA00022490"/>
    </source>
</evidence>
<dbReference type="SUPFAM" id="SSF50249">
    <property type="entry name" value="Nucleic acid-binding proteins"/>
    <property type="match status" value="1"/>
</dbReference>
<dbReference type="Pfam" id="PF13184">
    <property type="entry name" value="KH_NusA_1st"/>
    <property type="match status" value="1"/>
</dbReference>
<dbReference type="PANTHER" id="PTHR22648">
    <property type="entry name" value="TRANSCRIPTION TERMINATION FACTOR NUSA"/>
    <property type="match status" value="1"/>
</dbReference>
<evidence type="ECO:0000256" key="4">
    <source>
        <dbReference type="ARBA" id="ARBA00022884"/>
    </source>
</evidence>
<dbReference type="Pfam" id="PF26594">
    <property type="entry name" value="KH_NusA_2nd"/>
    <property type="match status" value="1"/>
</dbReference>
<dbReference type="GO" id="GO:0000166">
    <property type="term" value="F:nucleotide binding"/>
    <property type="evidence" value="ECO:0007669"/>
    <property type="project" value="InterPro"/>
</dbReference>
<comment type="function">
    <text evidence="7">Participates in both transcription termination and antitermination.</text>
</comment>